<reference evidence="9" key="1">
    <citation type="submission" date="2022-10" db="EMBL/GenBank/DDBJ databases">
        <title>Luteolibacter sp. GHJ8, whole genome shotgun sequencing project.</title>
        <authorList>
            <person name="Zhao G."/>
            <person name="Shen L."/>
        </authorList>
    </citation>
    <scope>NUCLEOTIDE SEQUENCE</scope>
    <source>
        <strain evidence="9">GHJ8</strain>
    </source>
</reference>
<name>A0ABT3GAJ2_9BACT</name>
<dbReference type="InterPro" id="IPR050979">
    <property type="entry name" value="LD-transpeptidase"/>
</dbReference>
<evidence type="ECO:0000256" key="4">
    <source>
        <dbReference type="ARBA" id="ARBA00022960"/>
    </source>
</evidence>
<feature type="active site" description="Nucleophile" evidence="7">
    <location>
        <position position="158"/>
    </location>
</feature>
<evidence type="ECO:0000256" key="3">
    <source>
        <dbReference type="ARBA" id="ARBA00022679"/>
    </source>
</evidence>
<feature type="active site" description="Proton donor/acceptor" evidence="7">
    <location>
        <position position="143"/>
    </location>
</feature>
<organism evidence="9 10">
    <name type="scientific">Luteolibacter rhizosphaerae</name>
    <dbReference type="NCBI Taxonomy" id="2989719"/>
    <lineage>
        <taxon>Bacteria</taxon>
        <taxon>Pseudomonadati</taxon>
        <taxon>Verrucomicrobiota</taxon>
        <taxon>Verrucomicrobiia</taxon>
        <taxon>Verrucomicrobiales</taxon>
        <taxon>Verrucomicrobiaceae</taxon>
        <taxon>Luteolibacter</taxon>
    </lineage>
</organism>
<dbReference type="EMBL" id="JAPDDR010000017">
    <property type="protein sequence ID" value="MCW1916644.1"/>
    <property type="molecule type" value="Genomic_DNA"/>
</dbReference>
<dbReference type="PANTHER" id="PTHR30582:SF2">
    <property type="entry name" value="L,D-TRANSPEPTIDASE YCIB-RELATED"/>
    <property type="match status" value="1"/>
</dbReference>
<comment type="pathway">
    <text evidence="1 7">Cell wall biogenesis; peptidoglycan biosynthesis.</text>
</comment>
<dbReference type="Pfam" id="PF03734">
    <property type="entry name" value="YkuD"/>
    <property type="match status" value="1"/>
</dbReference>
<comment type="caution">
    <text evidence="9">The sequence shown here is derived from an EMBL/GenBank/DDBJ whole genome shotgun (WGS) entry which is preliminary data.</text>
</comment>
<evidence type="ECO:0000259" key="8">
    <source>
        <dbReference type="PROSITE" id="PS52029"/>
    </source>
</evidence>
<dbReference type="InterPro" id="IPR005490">
    <property type="entry name" value="LD_TPept_cat_dom"/>
</dbReference>
<keyword evidence="5 7" id="KW-0573">Peptidoglycan synthesis</keyword>
<keyword evidence="10" id="KW-1185">Reference proteome</keyword>
<protein>
    <submittedName>
        <fullName evidence="9">L,D-transpeptidase</fullName>
    </submittedName>
</protein>
<evidence type="ECO:0000256" key="1">
    <source>
        <dbReference type="ARBA" id="ARBA00004752"/>
    </source>
</evidence>
<keyword evidence="3" id="KW-0808">Transferase</keyword>
<feature type="domain" description="L,D-TPase catalytic" evidence="8">
    <location>
        <begin position="44"/>
        <end position="182"/>
    </location>
</feature>
<keyword evidence="6 7" id="KW-0961">Cell wall biogenesis/degradation</keyword>
<sequence length="194" mass="21148">MNASRALLLLIPFLPSCTLFQPKEPPKASQVLHDWNDDGGPGELSVEIDLAKQVATYKRGDRPVGWSFVSTGKEGHSTRPGSYTVTEKMDLKHSNRYGWIADAAGNVTNGDAKPTTPVPAGEFYHPAPMHYWMRITNYGVGLHAGEIPVPGEAASHGCIRLPRDFVPTLYRAVKVGTPVKVLSGTTTRQKRLDA</sequence>
<dbReference type="PANTHER" id="PTHR30582">
    <property type="entry name" value="L,D-TRANSPEPTIDASE"/>
    <property type="match status" value="1"/>
</dbReference>
<evidence type="ECO:0000256" key="5">
    <source>
        <dbReference type="ARBA" id="ARBA00022984"/>
    </source>
</evidence>
<dbReference type="RefSeq" id="WP_264516225.1">
    <property type="nucleotide sequence ID" value="NZ_JAPDDR010000017.1"/>
</dbReference>
<dbReference type="InterPro" id="IPR038063">
    <property type="entry name" value="Transpep_catalytic_dom"/>
</dbReference>
<proteinExistence type="inferred from homology"/>
<dbReference type="Gene3D" id="2.40.440.10">
    <property type="entry name" value="L,D-transpeptidase catalytic domain-like"/>
    <property type="match status" value="1"/>
</dbReference>
<evidence type="ECO:0000256" key="6">
    <source>
        <dbReference type="ARBA" id="ARBA00023316"/>
    </source>
</evidence>
<evidence type="ECO:0000313" key="9">
    <source>
        <dbReference type="EMBL" id="MCW1916644.1"/>
    </source>
</evidence>
<evidence type="ECO:0000256" key="2">
    <source>
        <dbReference type="ARBA" id="ARBA00005992"/>
    </source>
</evidence>
<evidence type="ECO:0000313" key="10">
    <source>
        <dbReference type="Proteomes" id="UP001165653"/>
    </source>
</evidence>
<evidence type="ECO:0000256" key="7">
    <source>
        <dbReference type="PROSITE-ProRule" id="PRU01373"/>
    </source>
</evidence>
<gene>
    <name evidence="9" type="ORF">OJ996_23860</name>
</gene>
<comment type="similarity">
    <text evidence="2">Belongs to the YkuD family.</text>
</comment>
<dbReference type="PROSITE" id="PS52029">
    <property type="entry name" value="LD_TPASE"/>
    <property type="match status" value="1"/>
</dbReference>
<dbReference type="CDD" id="cd16913">
    <property type="entry name" value="YkuD_like"/>
    <property type="match status" value="1"/>
</dbReference>
<accession>A0ABT3GAJ2</accession>
<dbReference type="Proteomes" id="UP001165653">
    <property type="component" value="Unassembled WGS sequence"/>
</dbReference>
<keyword evidence="4 7" id="KW-0133">Cell shape</keyword>
<dbReference type="SUPFAM" id="SSF141523">
    <property type="entry name" value="L,D-transpeptidase catalytic domain-like"/>
    <property type="match status" value="1"/>
</dbReference>